<dbReference type="KEGG" id="minf:MESINF_1283"/>
<reference evidence="1 2" key="1">
    <citation type="submission" date="2017-01" db="EMBL/GenBank/DDBJ databases">
        <authorList>
            <person name="Erauso G."/>
        </authorList>
    </citation>
    <scope>NUCLEOTIDE SEQUENCE [LARGE SCALE GENOMIC DNA]</scope>
    <source>
        <strain evidence="1">MESINF1</strain>
    </source>
</reference>
<evidence type="ECO:0000313" key="1">
    <source>
        <dbReference type="EMBL" id="SSC12727.1"/>
    </source>
</evidence>
<proteinExistence type="predicted"/>
<gene>
    <name evidence="1" type="ORF">MESINF_1283</name>
</gene>
<sequence>MFLSFQFLIGSLEAFWSALGDVGEVLGFQFLIGSLEALATSTRSMNGSSFNSS</sequence>
<name>A0A7Z7LEY4_9BACT</name>
<dbReference type="AlphaFoldDB" id="A0A7Z7LEY4"/>
<organism evidence="1 2">
    <name type="scientific">Mesotoga infera</name>
    <dbReference type="NCBI Taxonomy" id="1236046"/>
    <lineage>
        <taxon>Bacteria</taxon>
        <taxon>Thermotogati</taxon>
        <taxon>Thermotogota</taxon>
        <taxon>Thermotogae</taxon>
        <taxon>Kosmotogales</taxon>
        <taxon>Kosmotogaceae</taxon>
        <taxon>Mesotoga</taxon>
    </lineage>
</organism>
<dbReference type="EMBL" id="LS974202">
    <property type="protein sequence ID" value="SSC12727.1"/>
    <property type="molecule type" value="Genomic_DNA"/>
</dbReference>
<keyword evidence="2" id="KW-1185">Reference proteome</keyword>
<dbReference type="Proteomes" id="UP000250796">
    <property type="component" value="Chromosome MESINF"/>
</dbReference>
<protein>
    <submittedName>
        <fullName evidence="1">Uncharacterized protein</fullName>
    </submittedName>
</protein>
<accession>A0A7Z7LEY4</accession>
<evidence type="ECO:0000313" key="2">
    <source>
        <dbReference type="Proteomes" id="UP000250796"/>
    </source>
</evidence>